<accession>A0A936F493</accession>
<proteinExistence type="predicted"/>
<protein>
    <recommendedName>
        <fullName evidence="1">Flagellin N-terminal domain-containing protein</fullName>
    </recommendedName>
</protein>
<dbReference type="Proteomes" id="UP000709959">
    <property type="component" value="Unassembled WGS sequence"/>
</dbReference>
<dbReference type="GO" id="GO:0005198">
    <property type="term" value="F:structural molecule activity"/>
    <property type="evidence" value="ECO:0007669"/>
    <property type="project" value="InterPro"/>
</dbReference>
<comment type="caution">
    <text evidence="2">The sequence shown here is derived from an EMBL/GenBank/DDBJ whole genome shotgun (WGS) entry which is preliminary data.</text>
</comment>
<reference evidence="2 3" key="1">
    <citation type="submission" date="2020-10" db="EMBL/GenBank/DDBJ databases">
        <title>Connecting structure to function with the recovery of over 1000 high-quality activated sludge metagenome-assembled genomes encoding full-length rRNA genes using long-read sequencing.</title>
        <authorList>
            <person name="Singleton C.M."/>
            <person name="Petriglieri F."/>
            <person name="Kristensen J.M."/>
            <person name="Kirkegaard R.H."/>
            <person name="Michaelsen T.Y."/>
            <person name="Andersen M.H."/>
            <person name="Karst S.M."/>
            <person name="Dueholm M.S."/>
            <person name="Nielsen P.H."/>
            <person name="Albertsen M."/>
        </authorList>
    </citation>
    <scope>NUCLEOTIDE SEQUENCE [LARGE SCALE GENOMIC DNA]</scope>
    <source>
        <strain evidence="2">OdNE_18-Q3-R46-58_MAXAC.008</strain>
    </source>
</reference>
<dbReference type="InterPro" id="IPR001029">
    <property type="entry name" value="Flagellin_N"/>
</dbReference>
<dbReference type="Pfam" id="PF00669">
    <property type="entry name" value="Flagellin_N"/>
    <property type="match status" value="1"/>
</dbReference>
<dbReference type="PANTHER" id="PTHR42792">
    <property type="entry name" value="FLAGELLIN"/>
    <property type="match status" value="1"/>
</dbReference>
<sequence length="302" mass="31887">MSFRTASTTQQRQSLMDLQRTQERLAQNRTRVTTGSRITGPGDDPTASAAIMDFSNSIQVNTQFIRQADAALAYLAPAENNVASAIEATVRLQELAVGGSTASISELDAIRSNLLSMANAQSQGKYLFAGSATDTKPFALANPADPTSQVLYQGNSGQIKLNLDGNAANPNQVSTNLPGDTVFFGAGGLGSSTDIFQAITDLKAAFTANDSAAVKTVSTNLDLILANLNKAQVDLGGRQAGLIDLKETYANFNATLEALQSAQEATDYPKVLTEVTADETLESVTLSTMAKTNKANLFDYLT</sequence>
<name>A0A936F493_9BACT</name>
<evidence type="ECO:0000313" key="3">
    <source>
        <dbReference type="Proteomes" id="UP000709959"/>
    </source>
</evidence>
<dbReference type="Gene3D" id="1.20.1330.10">
    <property type="entry name" value="f41 fragment of flagellin, N-terminal domain"/>
    <property type="match status" value="1"/>
</dbReference>
<dbReference type="GO" id="GO:0009288">
    <property type="term" value="C:bacterial-type flagellum"/>
    <property type="evidence" value="ECO:0007669"/>
    <property type="project" value="InterPro"/>
</dbReference>
<dbReference type="AlphaFoldDB" id="A0A936F493"/>
<dbReference type="EMBL" id="JADKCH010000021">
    <property type="protein sequence ID" value="MBK8573541.1"/>
    <property type="molecule type" value="Genomic_DNA"/>
</dbReference>
<dbReference type="PANTHER" id="PTHR42792:SF1">
    <property type="entry name" value="FLAGELLAR HOOK-ASSOCIATED PROTEIN 3"/>
    <property type="match status" value="1"/>
</dbReference>
<feature type="domain" description="Flagellin N-terminal" evidence="1">
    <location>
        <begin position="14"/>
        <end position="133"/>
    </location>
</feature>
<organism evidence="2 3">
    <name type="scientific">Candidatus Geothrix odensensis</name>
    <dbReference type="NCBI Taxonomy" id="2954440"/>
    <lineage>
        <taxon>Bacteria</taxon>
        <taxon>Pseudomonadati</taxon>
        <taxon>Acidobacteriota</taxon>
        <taxon>Holophagae</taxon>
        <taxon>Holophagales</taxon>
        <taxon>Holophagaceae</taxon>
        <taxon>Geothrix</taxon>
    </lineage>
</organism>
<gene>
    <name evidence="2" type="ORF">IPN91_13110</name>
</gene>
<evidence type="ECO:0000259" key="1">
    <source>
        <dbReference type="Pfam" id="PF00669"/>
    </source>
</evidence>
<evidence type="ECO:0000313" key="2">
    <source>
        <dbReference type="EMBL" id="MBK8573541.1"/>
    </source>
</evidence>
<dbReference type="SUPFAM" id="SSF64518">
    <property type="entry name" value="Phase 1 flagellin"/>
    <property type="match status" value="1"/>
</dbReference>
<dbReference type="InterPro" id="IPR001492">
    <property type="entry name" value="Flagellin"/>
</dbReference>